<dbReference type="InterPro" id="IPR029063">
    <property type="entry name" value="SAM-dependent_MTases_sf"/>
</dbReference>
<gene>
    <name evidence="5" type="ORF">JIG36_00060</name>
</gene>
<evidence type="ECO:0000313" key="5">
    <source>
        <dbReference type="EMBL" id="MBM2613947.1"/>
    </source>
</evidence>
<evidence type="ECO:0000259" key="4">
    <source>
        <dbReference type="Pfam" id="PF08241"/>
    </source>
</evidence>
<comment type="similarity">
    <text evidence="1">Belongs to the methyltransferase superfamily.</text>
</comment>
<dbReference type="InterPro" id="IPR013216">
    <property type="entry name" value="Methyltransf_11"/>
</dbReference>
<organism evidence="5 6">
    <name type="scientific">Paractinoplanes ovalisporus</name>
    <dbReference type="NCBI Taxonomy" id="2810368"/>
    <lineage>
        <taxon>Bacteria</taxon>
        <taxon>Bacillati</taxon>
        <taxon>Actinomycetota</taxon>
        <taxon>Actinomycetes</taxon>
        <taxon>Micromonosporales</taxon>
        <taxon>Micromonosporaceae</taxon>
        <taxon>Paractinoplanes</taxon>
    </lineage>
</organism>
<feature type="domain" description="Methyltransferase type 11" evidence="4">
    <location>
        <begin position="43"/>
        <end position="133"/>
    </location>
</feature>
<name>A0ABS2A275_9ACTN</name>
<dbReference type="Gene3D" id="3.40.50.150">
    <property type="entry name" value="Vaccinia Virus protein VP39"/>
    <property type="match status" value="1"/>
</dbReference>
<proteinExistence type="inferred from homology"/>
<dbReference type="SUPFAM" id="SSF53335">
    <property type="entry name" value="S-adenosyl-L-methionine-dependent methyltransferases"/>
    <property type="match status" value="1"/>
</dbReference>
<keyword evidence="3" id="KW-0808">Transferase</keyword>
<evidence type="ECO:0000256" key="2">
    <source>
        <dbReference type="ARBA" id="ARBA00022603"/>
    </source>
</evidence>
<dbReference type="GO" id="GO:0032259">
    <property type="term" value="P:methylation"/>
    <property type="evidence" value="ECO:0007669"/>
    <property type="project" value="UniProtKB-KW"/>
</dbReference>
<dbReference type="GO" id="GO:0008168">
    <property type="term" value="F:methyltransferase activity"/>
    <property type="evidence" value="ECO:0007669"/>
    <property type="project" value="UniProtKB-KW"/>
</dbReference>
<evidence type="ECO:0000256" key="3">
    <source>
        <dbReference type="ARBA" id="ARBA00022679"/>
    </source>
</evidence>
<dbReference type="RefSeq" id="WP_203373877.1">
    <property type="nucleotide sequence ID" value="NZ_JAENHP010000001.1"/>
</dbReference>
<dbReference type="Proteomes" id="UP000632138">
    <property type="component" value="Unassembled WGS sequence"/>
</dbReference>
<dbReference type="EMBL" id="JAENHP010000001">
    <property type="protein sequence ID" value="MBM2613947.1"/>
    <property type="molecule type" value="Genomic_DNA"/>
</dbReference>
<comment type="caution">
    <text evidence="5">The sequence shown here is derived from an EMBL/GenBank/DDBJ whole genome shotgun (WGS) entry which is preliminary data.</text>
</comment>
<dbReference type="InterPro" id="IPR051052">
    <property type="entry name" value="Diverse_substrate_MTase"/>
</dbReference>
<dbReference type="PANTHER" id="PTHR44942">
    <property type="entry name" value="METHYLTRANSF_11 DOMAIN-CONTAINING PROTEIN"/>
    <property type="match status" value="1"/>
</dbReference>
<dbReference type="CDD" id="cd02440">
    <property type="entry name" value="AdoMet_MTases"/>
    <property type="match status" value="1"/>
</dbReference>
<reference evidence="5 6" key="1">
    <citation type="submission" date="2021-01" db="EMBL/GenBank/DDBJ databases">
        <title>Actinoplanes sp. nov. LDG1-06 isolated from lichen.</title>
        <authorList>
            <person name="Saeng-In P."/>
            <person name="Phongsopitanun W."/>
            <person name="Kanchanasin P."/>
            <person name="Yuki M."/>
            <person name="Kudo T."/>
            <person name="Ohkuma M."/>
            <person name="Tanasupawat S."/>
        </authorList>
    </citation>
    <scope>NUCLEOTIDE SEQUENCE [LARGE SCALE GENOMIC DNA]</scope>
    <source>
        <strain evidence="5 6">LDG1-06</strain>
    </source>
</reference>
<keyword evidence="6" id="KW-1185">Reference proteome</keyword>
<evidence type="ECO:0000256" key="1">
    <source>
        <dbReference type="ARBA" id="ARBA00008361"/>
    </source>
</evidence>
<dbReference type="Pfam" id="PF08241">
    <property type="entry name" value="Methyltransf_11"/>
    <property type="match status" value="1"/>
</dbReference>
<evidence type="ECO:0000313" key="6">
    <source>
        <dbReference type="Proteomes" id="UP000632138"/>
    </source>
</evidence>
<protein>
    <submittedName>
        <fullName evidence="5">Class I SAM-dependent methyltransferase</fullName>
    </submittedName>
</protein>
<dbReference type="PANTHER" id="PTHR44942:SF4">
    <property type="entry name" value="METHYLTRANSFERASE TYPE 11 DOMAIN-CONTAINING PROTEIN"/>
    <property type="match status" value="1"/>
</dbReference>
<keyword evidence="2 5" id="KW-0489">Methyltransferase</keyword>
<sequence>MANLGLVFNDVPELYERARPGYPDALFDDLSAITGLGAGAKVVEVGAGTGQATRSLARLGCAVTALEPGPDLAAALARKQLPDVDVLNTTFEEWQAGAGGFDAVVAASSWHWVDPAVGWRKAYDVLRPGGWLALLGHVVVRREGEPENYAETADLHERYSPGNPVWGHPPLEEEARGSDQSLDPRFGPAIVRWYPTAQEFDGAGFADHLRTLSPYRSLPADVREPLLDAVAERIRTRLGDRVTRRYLTVLRLGQRGED</sequence>
<accession>A0ABS2A275</accession>